<dbReference type="Proteomes" id="UP000689967">
    <property type="component" value="Unassembled WGS sequence"/>
</dbReference>
<reference evidence="1 2" key="1">
    <citation type="submission" date="2021-01" db="EMBL/GenBank/DDBJ databases">
        <title>Roseomonas sp. nov, a bacterium isolated from an oil production mixture in Yumen Oilfield.</title>
        <authorList>
            <person name="Wu D."/>
        </authorList>
    </citation>
    <scope>NUCLEOTIDE SEQUENCE [LARGE SCALE GENOMIC DNA]</scope>
    <source>
        <strain evidence="1 2">ROY-5-3</strain>
    </source>
</reference>
<name>A0ABS6H9L5_9PROT</name>
<dbReference type="RefSeq" id="WP_216877406.1">
    <property type="nucleotide sequence ID" value="NZ_JAERQM010000005.1"/>
</dbReference>
<comment type="caution">
    <text evidence="1">The sequence shown here is derived from an EMBL/GenBank/DDBJ whole genome shotgun (WGS) entry which is preliminary data.</text>
</comment>
<dbReference type="PANTHER" id="PTHR35175">
    <property type="entry name" value="DUF1289 DOMAIN-CONTAINING PROTEIN"/>
    <property type="match status" value="1"/>
</dbReference>
<dbReference type="InterPro" id="IPR010710">
    <property type="entry name" value="DUF1289"/>
</dbReference>
<accession>A0ABS6H9L5</accession>
<evidence type="ECO:0000313" key="2">
    <source>
        <dbReference type="Proteomes" id="UP000689967"/>
    </source>
</evidence>
<dbReference type="PANTHER" id="PTHR35175:SF2">
    <property type="entry name" value="DUF1289 DOMAIN-CONTAINING PROTEIN"/>
    <property type="match status" value="1"/>
</dbReference>
<proteinExistence type="predicted"/>
<protein>
    <submittedName>
        <fullName evidence="1">DUF1289 domain-containing protein</fullName>
    </submittedName>
</protein>
<dbReference type="EMBL" id="JAERQM010000005">
    <property type="protein sequence ID" value="MBU8545390.1"/>
    <property type="molecule type" value="Genomic_DNA"/>
</dbReference>
<keyword evidence="2" id="KW-1185">Reference proteome</keyword>
<sequence>MIESPCNKVCLLDPRSGWCLGCGRSGAEIAAWTRLSPEARRAIMALLPARLEGLAA</sequence>
<evidence type="ECO:0000313" key="1">
    <source>
        <dbReference type="EMBL" id="MBU8545390.1"/>
    </source>
</evidence>
<organism evidence="1 2">
    <name type="scientific">Falsiroseomonas oleicola</name>
    <dbReference type="NCBI Taxonomy" id="2801474"/>
    <lineage>
        <taxon>Bacteria</taxon>
        <taxon>Pseudomonadati</taxon>
        <taxon>Pseudomonadota</taxon>
        <taxon>Alphaproteobacteria</taxon>
        <taxon>Acetobacterales</taxon>
        <taxon>Roseomonadaceae</taxon>
        <taxon>Falsiroseomonas</taxon>
    </lineage>
</organism>
<dbReference type="Pfam" id="PF06945">
    <property type="entry name" value="DUF1289"/>
    <property type="match status" value="1"/>
</dbReference>
<gene>
    <name evidence="1" type="ORF">JJQ90_16830</name>
</gene>